<dbReference type="PANTHER" id="PTHR31048">
    <property type="entry name" value="OS03G0233200 PROTEIN"/>
    <property type="match status" value="1"/>
</dbReference>
<dbReference type="SUPFAM" id="SSF49870">
    <property type="entry name" value="Osmotin, thaumatin-like protein"/>
    <property type="match status" value="1"/>
</dbReference>
<evidence type="ECO:0000256" key="1">
    <source>
        <dbReference type="PIRSR" id="PIRSR002703-1"/>
    </source>
</evidence>
<keyword evidence="4" id="KW-1185">Reference proteome</keyword>
<gene>
    <name evidence="3" type="ORF">MAM1_0310c09520</name>
</gene>
<dbReference type="AlphaFoldDB" id="A0A0C9N1V3"/>
<dbReference type="STRING" id="91626.A0A0C9N1V3"/>
<feature type="signal peptide" evidence="2">
    <location>
        <begin position="1"/>
        <end position="19"/>
    </location>
</feature>
<dbReference type="PIRSF" id="PIRSF002703">
    <property type="entry name" value="Thaumatin"/>
    <property type="match status" value="1"/>
</dbReference>
<feature type="disulfide bond" evidence="1">
    <location>
        <begin position="154"/>
        <end position="218"/>
    </location>
</feature>
<dbReference type="OrthoDB" id="430315at2759"/>
<dbReference type="EMBL" id="DF836599">
    <property type="protein sequence ID" value="GAN09987.1"/>
    <property type="molecule type" value="Genomic_DNA"/>
</dbReference>
<evidence type="ECO:0000256" key="2">
    <source>
        <dbReference type="SAM" id="SignalP"/>
    </source>
</evidence>
<evidence type="ECO:0000313" key="3">
    <source>
        <dbReference type="EMBL" id="GAN09987.1"/>
    </source>
</evidence>
<feature type="disulfide bond" evidence="1">
    <location>
        <begin position="195"/>
        <end position="205"/>
    </location>
</feature>
<organism evidence="3">
    <name type="scientific">Mucor ambiguus</name>
    <dbReference type="NCBI Taxonomy" id="91626"/>
    <lineage>
        <taxon>Eukaryota</taxon>
        <taxon>Fungi</taxon>
        <taxon>Fungi incertae sedis</taxon>
        <taxon>Mucoromycota</taxon>
        <taxon>Mucoromycotina</taxon>
        <taxon>Mucoromycetes</taxon>
        <taxon>Mucorales</taxon>
        <taxon>Mucorineae</taxon>
        <taxon>Mucoraceae</taxon>
        <taxon>Mucor</taxon>
    </lineage>
</organism>
<reference evidence="3" key="1">
    <citation type="submission" date="2014-09" db="EMBL/GenBank/DDBJ databases">
        <title>Draft genome sequence of an oleaginous Mucoromycotina fungus Mucor ambiguus NBRC6742.</title>
        <authorList>
            <person name="Takeda I."/>
            <person name="Yamane N."/>
            <person name="Morita T."/>
            <person name="Tamano K."/>
            <person name="Machida M."/>
            <person name="Baker S."/>
            <person name="Koike H."/>
        </authorList>
    </citation>
    <scope>NUCLEOTIDE SEQUENCE</scope>
    <source>
        <strain evidence="3">NBRC 6742</strain>
    </source>
</reference>
<dbReference type="PRINTS" id="PR00347">
    <property type="entry name" value="THAUMATIN"/>
</dbReference>
<dbReference type="InterPro" id="IPR001938">
    <property type="entry name" value="Thaumatin"/>
</dbReference>
<evidence type="ECO:0000313" key="4">
    <source>
        <dbReference type="Proteomes" id="UP000053815"/>
    </source>
</evidence>
<protein>
    <submittedName>
        <fullName evidence="3">Thaumatin-like protein-like</fullName>
    </submittedName>
</protein>
<name>A0A0C9N1V3_9FUNG</name>
<keyword evidence="1" id="KW-1015">Disulfide bond</keyword>
<dbReference type="Pfam" id="PF00314">
    <property type="entry name" value="Thaumatin"/>
    <property type="match status" value="1"/>
</dbReference>
<dbReference type="PROSITE" id="PS51367">
    <property type="entry name" value="THAUMATIN_2"/>
    <property type="match status" value="1"/>
</dbReference>
<dbReference type="InterPro" id="IPR037176">
    <property type="entry name" value="Osmotin/thaumatin-like_sf"/>
</dbReference>
<accession>A0A0C9N1V3</accession>
<feature type="disulfide bond" evidence="1">
    <location>
        <begin position="165"/>
        <end position="181"/>
    </location>
</feature>
<dbReference type="Gene3D" id="2.60.110.10">
    <property type="entry name" value="Thaumatin"/>
    <property type="match status" value="1"/>
</dbReference>
<keyword evidence="2" id="KW-0732">Signal</keyword>
<feature type="disulfide bond" evidence="1">
    <location>
        <begin position="50"/>
        <end position="245"/>
    </location>
</feature>
<dbReference type="SMART" id="SM00205">
    <property type="entry name" value="THN"/>
    <property type="match status" value="1"/>
</dbReference>
<dbReference type="Proteomes" id="UP000053815">
    <property type="component" value="Unassembled WGS sequence"/>
</dbReference>
<sequence length="245" mass="25889">MLFNTVITSFALMAGFVAAAPAASSNATAATNNVSFLKFGQPTVNVVNKCSSTLKVGNSIDVDYFGDIVDVPAGSTHTYTLPVNWSGRIWGRINCGGENCFKSGMGSPASLAEFHFLDSGSVYYDISLVDGFNLPMTVAPVMKGGLTSPDSRNCATSTCSTLPSCPSGFETYDDKGKVSGCKSACTKFNTDEYCCTGDFYSPNVCSTNSYASQVKAACPDAYSYAFDDATSVFICTSNEYTVTFC</sequence>
<feature type="chain" id="PRO_5002209847" evidence="2">
    <location>
        <begin position="20"/>
        <end position="245"/>
    </location>
</feature>
<proteinExistence type="predicted"/>
<feature type="disulfide bond" evidence="1">
    <location>
        <begin position="185"/>
        <end position="194"/>
    </location>
</feature>